<gene>
    <name evidence="1" type="ORF">TRIP_B120034</name>
</gene>
<protein>
    <submittedName>
        <fullName evidence="1">Uncharacterized protein</fullName>
    </submittedName>
</protein>
<sequence length="64" mass="7097">MLILNALQLQTEGTRPFPSGYLTRDELEVLGRIVKTYLPPAEDRGLRTQNGIMSKSIPVGISLQ</sequence>
<accession>A0A653A0P1</accession>
<organism evidence="1">
    <name type="scientific">Uncultured Desulfatiglans sp</name>
    <dbReference type="NCBI Taxonomy" id="1748965"/>
    <lineage>
        <taxon>Bacteria</taxon>
        <taxon>Pseudomonadati</taxon>
        <taxon>Thermodesulfobacteriota</taxon>
        <taxon>Desulfobacteria</taxon>
        <taxon>Desulfatiglandales</taxon>
        <taxon>Desulfatiglandaceae</taxon>
        <taxon>Desulfatiglans</taxon>
        <taxon>environmental samples</taxon>
    </lineage>
</organism>
<name>A0A653A0P1_UNCDX</name>
<reference evidence="1" key="1">
    <citation type="submission" date="2018-07" db="EMBL/GenBank/DDBJ databases">
        <authorList>
            <consortium name="Genoscope - CEA"/>
            <person name="William W."/>
        </authorList>
    </citation>
    <scope>NUCLEOTIDE SEQUENCE</scope>
    <source>
        <strain evidence="1">IK1</strain>
    </source>
</reference>
<dbReference type="EMBL" id="UPXX01000004">
    <property type="protein sequence ID" value="VBB41599.1"/>
    <property type="molecule type" value="Genomic_DNA"/>
</dbReference>
<evidence type="ECO:0000313" key="1">
    <source>
        <dbReference type="EMBL" id="VBB41599.1"/>
    </source>
</evidence>
<proteinExistence type="predicted"/>
<dbReference type="AlphaFoldDB" id="A0A653A0P1"/>